<dbReference type="CDD" id="cd01646">
    <property type="entry name" value="RT_Bac_retron_I"/>
    <property type="match status" value="1"/>
</dbReference>
<evidence type="ECO:0000259" key="1">
    <source>
        <dbReference type="Pfam" id="PF00078"/>
    </source>
</evidence>
<feature type="domain" description="Reverse transcriptase" evidence="1">
    <location>
        <begin position="165"/>
        <end position="310"/>
    </location>
</feature>
<evidence type="ECO:0000313" key="3">
    <source>
        <dbReference type="Proteomes" id="UP000738431"/>
    </source>
</evidence>
<keyword evidence="2" id="KW-0808">Transferase</keyword>
<dbReference type="NCBIfam" id="NF041748">
    <property type="entry name" value="Drt3b"/>
    <property type="match status" value="1"/>
</dbReference>
<keyword evidence="3" id="KW-1185">Reference proteome</keyword>
<proteinExistence type="predicted"/>
<keyword evidence="2" id="KW-0695">RNA-directed DNA polymerase</keyword>
<name>A0ABZ1CED4_9BACT</name>
<keyword evidence="2" id="KW-0548">Nucleotidyltransferase</keyword>
<organism evidence="2 3">
    <name type="scientific">Actomonas aquatica</name>
    <dbReference type="NCBI Taxonomy" id="2866162"/>
    <lineage>
        <taxon>Bacteria</taxon>
        <taxon>Pseudomonadati</taxon>
        <taxon>Verrucomicrobiota</taxon>
        <taxon>Opitutia</taxon>
        <taxon>Opitutales</taxon>
        <taxon>Opitutaceae</taxon>
        <taxon>Actomonas</taxon>
    </lineage>
</organism>
<dbReference type="Proteomes" id="UP000738431">
    <property type="component" value="Chromosome"/>
</dbReference>
<gene>
    <name evidence="2" type="primary">drt3b</name>
    <name evidence="2" type="ORF">K1X11_011285</name>
</gene>
<dbReference type="EMBL" id="CP139781">
    <property type="protein sequence ID" value="WRQ89991.1"/>
    <property type="molecule type" value="Genomic_DNA"/>
</dbReference>
<sequence>MSSIQQINKNDALRPLLTEVLPYEIPLWFSNTLIHQRATRNRNFLEKLFTGSLGALKPLDYRIKRTNSGLRTLSIMHPVAQLEACDFYESFGDLITFYCRKSQCSLRFPSKIASSFKSKNPTGESNSPLGVEEEGRDSIQCSSYFAYGRYSFLFRFYESYEYQTLEKRFRRMSQVDVAKCFNGIYTHSISWATKSRRVAKRDKAKKGGFDRRFDQLMQNSNYRETNGIIIGPEMSRIFAEIILQEVDVRVIRKLSSSKIEQNRDYDFRRYVDDYFIFTNGEGVYGRFIQALEEELAFFKLHLNEAKTNQIGRPFITNISMFKHEVSSHLDKFYSRRVNGDNLPTRVGNPSRAANRAISDIKGALRKHDVQYASVSNYLLSVIQKKIAQFIRVVAKANERGEPTRDSFMWLLVDLDLIFFIHAMDPRVVPTDKVAKIVKAVVDSSAVHFSDGEETIQKKIFDLGRKSIEIFDDGNNLDFSVEILNILLILSALDERHRLPPSFLEEHFVAHIRRFDYTNIESYDSNGGYYFLWVTIVLYIESQVSYDQLRGDLVDIGSKIVGHCPIGLRSTETLLFFLDYISCPLVPEPDRVRLAEKIISKENLSTTAARLINEFSGRGITVDWNDRSWLENNLLKREYILAYE</sequence>
<dbReference type="RefSeq" id="WP_305082556.1">
    <property type="nucleotide sequence ID" value="NZ_CP139781.1"/>
</dbReference>
<reference evidence="2 3" key="1">
    <citation type="submission" date="2023-12" db="EMBL/GenBank/DDBJ databases">
        <title>Description of an unclassified Opitutus bacterium of Verrucomicrobiota.</title>
        <authorList>
            <person name="Zhang D.-F."/>
        </authorList>
    </citation>
    <scope>NUCLEOTIDE SEQUENCE [LARGE SCALE GENOMIC DNA]</scope>
    <source>
        <strain evidence="2 3">WL0086</strain>
    </source>
</reference>
<dbReference type="Pfam" id="PF00078">
    <property type="entry name" value="RVT_1"/>
    <property type="match status" value="1"/>
</dbReference>
<dbReference type="InterPro" id="IPR000477">
    <property type="entry name" value="RT_dom"/>
</dbReference>
<protein>
    <submittedName>
        <fullName evidence="2">Antiviral reverse transcriptase Drt3b</fullName>
    </submittedName>
</protein>
<evidence type="ECO:0000313" key="2">
    <source>
        <dbReference type="EMBL" id="WRQ89991.1"/>
    </source>
</evidence>
<dbReference type="GO" id="GO:0003964">
    <property type="term" value="F:RNA-directed DNA polymerase activity"/>
    <property type="evidence" value="ECO:0007669"/>
    <property type="project" value="UniProtKB-KW"/>
</dbReference>
<accession>A0ABZ1CED4</accession>